<dbReference type="EMBL" id="JAYMYQ010000011">
    <property type="protein sequence ID" value="KAK7305670.1"/>
    <property type="molecule type" value="Genomic_DNA"/>
</dbReference>
<organism evidence="1 2">
    <name type="scientific">Canavalia gladiata</name>
    <name type="common">Sword bean</name>
    <name type="synonym">Dolichos gladiatus</name>
    <dbReference type="NCBI Taxonomy" id="3824"/>
    <lineage>
        <taxon>Eukaryota</taxon>
        <taxon>Viridiplantae</taxon>
        <taxon>Streptophyta</taxon>
        <taxon>Embryophyta</taxon>
        <taxon>Tracheophyta</taxon>
        <taxon>Spermatophyta</taxon>
        <taxon>Magnoliopsida</taxon>
        <taxon>eudicotyledons</taxon>
        <taxon>Gunneridae</taxon>
        <taxon>Pentapetalae</taxon>
        <taxon>rosids</taxon>
        <taxon>fabids</taxon>
        <taxon>Fabales</taxon>
        <taxon>Fabaceae</taxon>
        <taxon>Papilionoideae</taxon>
        <taxon>50 kb inversion clade</taxon>
        <taxon>NPAAA clade</taxon>
        <taxon>indigoferoid/millettioid clade</taxon>
        <taxon>Phaseoleae</taxon>
        <taxon>Canavalia</taxon>
    </lineage>
</organism>
<accession>A0AAN9JUC5</accession>
<reference evidence="1 2" key="1">
    <citation type="submission" date="2024-01" db="EMBL/GenBank/DDBJ databases">
        <title>The genomes of 5 underutilized Papilionoideae crops provide insights into root nodulation and disease resistanc.</title>
        <authorList>
            <person name="Jiang F."/>
        </authorList>
    </citation>
    <scope>NUCLEOTIDE SEQUENCE [LARGE SCALE GENOMIC DNA]</scope>
    <source>
        <strain evidence="1">LVBAO_FW01</strain>
        <tissue evidence="1">Leaves</tissue>
    </source>
</reference>
<protein>
    <submittedName>
        <fullName evidence="1">Uncharacterized protein</fullName>
    </submittedName>
</protein>
<dbReference type="Proteomes" id="UP001367508">
    <property type="component" value="Unassembled WGS sequence"/>
</dbReference>
<evidence type="ECO:0000313" key="2">
    <source>
        <dbReference type="Proteomes" id="UP001367508"/>
    </source>
</evidence>
<evidence type="ECO:0000313" key="1">
    <source>
        <dbReference type="EMBL" id="KAK7305670.1"/>
    </source>
</evidence>
<name>A0AAN9JUC5_CANGL</name>
<keyword evidence="2" id="KW-1185">Reference proteome</keyword>
<dbReference type="AlphaFoldDB" id="A0AAN9JUC5"/>
<gene>
    <name evidence="1" type="ORF">VNO77_43579</name>
</gene>
<proteinExistence type="predicted"/>
<sequence>MNELKQWNELYGEKDKGPPLLGVLEDAMGLYLSNSEKFDLPETSWLILSKIAAEEEEEKVSALKGWGDFLLHERRRQHRLPRIQCQSNSQFTIILDNKEEFGTMLVVEGDYYYTEYIYSNNLETESKPHDAVDPAYSESDEGS</sequence>
<comment type="caution">
    <text evidence="1">The sequence shown here is derived from an EMBL/GenBank/DDBJ whole genome shotgun (WGS) entry which is preliminary data.</text>
</comment>